<dbReference type="InterPro" id="IPR003313">
    <property type="entry name" value="AraC-bd"/>
</dbReference>
<dbReference type="InterPro" id="IPR014710">
    <property type="entry name" value="RmlC-like_jellyroll"/>
</dbReference>
<evidence type="ECO:0000313" key="5">
    <source>
        <dbReference type="EMBL" id="MDN5211393.1"/>
    </source>
</evidence>
<accession>A0ABT8L136</accession>
<evidence type="ECO:0000256" key="1">
    <source>
        <dbReference type="ARBA" id="ARBA00023015"/>
    </source>
</evidence>
<evidence type="ECO:0000313" key="6">
    <source>
        <dbReference type="Proteomes" id="UP001172083"/>
    </source>
</evidence>
<dbReference type="SUPFAM" id="SSF51182">
    <property type="entry name" value="RmlC-like cupins"/>
    <property type="match status" value="1"/>
</dbReference>
<sequence length="290" mass="33544">MKILPFKIPRTEDVSFLVQNDDEPHLYDTLHQHPEIQITLILQGSGTLFIGDYIGEFNEGDVIIIGENVPHVFRNDKMYYEGLPELRARALSVFLDRKTFGERFFELPETQEVADFFVRAKKGLKIGGKAKEEISILLKNISDATGIDRLIKLLEILRVLSRSSDYVFLSNHIMDTDVQEADGKRLNDVIQFTLNQYHRPIGLEEVSAIANMSPSAFCRFFKQRTRKTYVNFLTEVRISKACNYLQEKDATIIQTSYKVGFNNLSHFNRKFKKITGYTPTSYRRKHHLIA</sequence>
<dbReference type="PROSITE" id="PS00041">
    <property type="entry name" value="HTH_ARAC_FAMILY_1"/>
    <property type="match status" value="1"/>
</dbReference>
<organism evidence="5 6">
    <name type="scientific">Agaribacillus aureus</name>
    <dbReference type="NCBI Taxonomy" id="3051825"/>
    <lineage>
        <taxon>Bacteria</taxon>
        <taxon>Pseudomonadati</taxon>
        <taxon>Bacteroidota</taxon>
        <taxon>Cytophagia</taxon>
        <taxon>Cytophagales</taxon>
        <taxon>Splendidivirgaceae</taxon>
        <taxon>Agaribacillus</taxon>
    </lineage>
</organism>
<evidence type="ECO:0000256" key="2">
    <source>
        <dbReference type="ARBA" id="ARBA00023125"/>
    </source>
</evidence>
<keyword evidence="2" id="KW-0238">DNA-binding</keyword>
<keyword evidence="1" id="KW-0805">Transcription regulation</keyword>
<dbReference type="RefSeq" id="WP_346756727.1">
    <property type="nucleotide sequence ID" value="NZ_JAUJEB010000001.1"/>
</dbReference>
<name>A0ABT8L136_9BACT</name>
<reference evidence="5" key="1">
    <citation type="submission" date="2023-06" db="EMBL/GenBank/DDBJ databases">
        <title>Genomic of Agaribacillus aureum.</title>
        <authorList>
            <person name="Wang G."/>
        </authorList>
    </citation>
    <scope>NUCLEOTIDE SEQUENCE</scope>
    <source>
        <strain evidence="5">BMA12</strain>
    </source>
</reference>
<evidence type="ECO:0000259" key="4">
    <source>
        <dbReference type="PROSITE" id="PS01124"/>
    </source>
</evidence>
<dbReference type="Pfam" id="PF12833">
    <property type="entry name" value="HTH_18"/>
    <property type="match status" value="1"/>
</dbReference>
<protein>
    <submittedName>
        <fullName evidence="5">AraC family transcriptional regulator</fullName>
    </submittedName>
</protein>
<keyword evidence="3" id="KW-0804">Transcription</keyword>
<dbReference type="InterPro" id="IPR018060">
    <property type="entry name" value="HTH_AraC"/>
</dbReference>
<dbReference type="Gene3D" id="2.60.120.10">
    <property type="entry name" value="Jelly Rolls"/>
    <property type="match status" value="1"/>
</dbReference>
<gene>
    <name evidence="5" type="ORF">QQ020_05005</name>
</gene>
<proteinExistence type="predicted"/>
<dbReference type="Gene3D" id="1.10.10.60">
    <property type="entry name" value="Homeodomain-like"/>
    <property type="match status" value="2"/>
</dbReference>
<dbReference type="InterPro" id="IPR011051">
    <property type="entry name" value="RmlC_Cupin_sf"/>
</dbReference>
<dbReference type="EMBL" id="JAUJEB010000001">
    <property type="protein sequence ID" value="MDN5211393.1"/>
    <property type="molecule type" value="Genomic_DNA"/>
</dbReference>
<dbReference type="PANTHER" id="PTHR43280:SF27">
    <property type="entry name" value="TRANSCRIPTIONAL REGULATOR MTLR"/>
    <property type="match status" value="1"/>
</dbReference>
<keyword evidence="6" id="KW-1185">Reference proteome</keyword>
<dbReference type="InterPro" id="IPR020449">
    <property type="entry name" value="Tscrpt_reg_AraC-type_HTH"/>
</dbReference>
<dbReference type="PRINTS" id="PR00032">
    <property type="entry name" value="HTHARAC"/>
</dbReference>
<dbReference type="Proteomes" id="UP001172083">
    <property type="component" value="Unassembled WGS sequence"/>
</dbReference>
<comment type="caution">
    <text evidence="5">The sequence shown here is derived from an EMBL/GenBank/DDBJ whole genome shotgun (WGS) entry which is preliminary data.</text>
</comment>
<dbReference type="SMART" id="SM00342">
    <property type="entry name" value="HTH_ARAC"/>
    <property type="match status" value="1"/>
</dbReference>
<dbReference type="InterPro" id="IPR018062">
    <property type="entry name" value="HTH_AraC-typ_CS"/>
</dbReference>
<dbReference type="SUPFAM" id="SSF46689">
    <property type="entry name" value="Homeodomain-like"/>
    <property type="match status" value="2"/>
</dbReference>
<dbReference type="Pfam" id="PF02311">
    <property type="entry name" value="AraC_binding"/>
    <property type="match status" value="1"/>
</dbReference>
<dbReference type="InterPro" id="IPR009057">
    <property type="entry name" value="Homeodomain-like_sf"/>
</dbReference>
<dbReference type="PROSITE" id="PS01124">
    <property type="entry name" value="HTH_ARAC_FAMILY_2"/>
    <property type="match status" value="1"/>
</dbReference>
<dbReference type="PANTHER" id="PTHR43280">
    <property type="entry name" value="ARAC-FAMILY TRANSCRIPTIONAL REGULATOR"/>
    <property type="match status" value="1"/>
</dbReference>
<feature type="domain" description="HTH araC/xylS-type" evidence="4">
    <location>
        <begin position="187"/>
        <end position="285"/>
    </location>
</feature>
<evidence type="ECO:0000256" key="3">
    <source>
        <dbReference type="ARBA" id="ARBA00023163"/>
    </source>
</evidence>